<sequence>MDDKQFTRMQIVFHEWKEVFKSYAQRGLCLDGTSLKNVNGGILLVECVLNGNQQIQINLGVMHSEV</sequence>
<reference evidence="1" key="1">
    <citation type="journal article" date="2011" name="PLoS Biol.">
        <title>Gene gain and loss during evolution of obligate parasitism in the white rust pathogen of Arabidopsis thaliana.</title>
        <authorList>
            <person name="Kemen E."/>
            <person name="Gardiner A."/>
            <person name="Schultz-Larsen T."/>
            <person name="Kemen A.C."/>
            <person name="Balmuth A.L."/>
            <person name="Robert-Seilaniantz A."/>
            <person name="Bailey K."/>
            <person name="Holub E."/>
            <person name="Studholme D.J."/>
            <person name="Maclean D."/>
            <person name="Jones J.D."/>
        </authorList>
    </citation>
    <scope>NUCLEOTIDE SEQUENCE</scope>
</reference>
<dbReference type="EMBL" id="FR824199">
    <property type="protein sequence ID" value="CCA22436.1"/>
    <property type="molecule type" value="Genomic_DNA"/>
</dbReference>
<evidence type="ECO:0000313" key="1">
    <source>
        <dbReference type="EMBL" id="CCA22436.1"/>
    </source>
</evidence>
<name>F0WMA5_9STRA</name>
<protein>
    <submittedName>
        <fullName evidence="1">AlNc14C154G7611 protein</fullName>
    </submittedName>
</protein>
<proteinExistence type="predicted"/>
<organism evidence="1">
    <name type="scientific">Albugo laibachii Nc14</name>
    <dbReference type="NCBI Taxonomy" id="890382"/>
    <lineage>
        <taxon>Eukaryota</taxon>
        <taxon>Sar</taxon>
        <taxon>Stramenopiles</taxon>
        <taxon>Oomycota</taxon>
        <taxon>Peronosporomycetes</taxon>
        <taxon>Albuginales</taxon>
        <taxon>Albuginaceae</taxon>
        <taxon>Albugo</taxon>
    </lineage>
</organism>
<dbReference type="AlphaFoldDB" id="F0WMA5"/>
<reference evidence="1" key="2">
    <citation type="submission" date="2011-02" db="EMBL/GenBank/DDBJ databases">
        <authorList>
            <person name="MacLean D."/>
        </authorList>
    </citation>
    <scope>NUCLEOTIDE SEQUENCE</scope>
</reference>
<accession>F0WMA5</accession>
<gene>
    <name evidence="1" type="primary">AlNc14C154G7611</name>
    <name evidence="1" type="ORF">ALNC14_085790</name>
</gene>
<dbReference type="HOGENOM" id="CLU_2836540_0_0_1"/>